<evidence type="ECO:0000313" key="3">
    <source>
        <dbReference type="EMBL" id="MBG0741208.1"/>
    </source>
</evidence>
<feature type="coiled-coil region" evidence="1">
    <location>
        <begin position="79"/>
        <end position="106"/>
    </location>
</feature>
<evidence type="ECO:0000256" key="2">
    <source>
        <dbReference type="SAM" id="MobiDB-lite"/>
    </source>
</evidence>
<evidence type="ECO:0000256" key="1">
    <source>
        <dbReference type="SAM" id="Coils"/>
    </source>
</evidence>
<gene>
    <name evidence="3" type="ORF">IV500_17720</name>
</gene>
<keyword evidence="1" id="KW-0175">Coiled coil</keyword>
<dbReference type="Proteomes" id="UP000655366">
    <property type="component" value="Unassembled WGS sequence"/>
</dbReference>
<dbReference type="RefSeq" id="WP_196398140.1">
    <property type="nucleotide sequence ID" value="NZ_JADNYM010000026.1"/>
</dbReference>
<reference evidence="3 4" key="1">
    <citation type="submission" date="2020-11" db="EMBL/GenBank/DDBJ databases">
        <title>Arthrobacter antarcticus sp. nov., isolated from Antarctic Soil.</title>
        <authorList>
            <person name="Li J."/>
        </authorList>
    </citation>
    <scope>NUCLEOTIDE SEQUENCE [LARGE SCALE GENOMIC DNA]</scope>
    <source>
        <strain evidence="3 4">Z1-20</strain>
    </source>
</reference>
<sequence length="303" mass="32426">MAGEQAQAHDDDVLAQQVTRLYRLPAAEFTAARKEGAAAAHSAGRTGLAQRIGTLAKPSAAAWLVNMLVIHRPQEVDGLLRVGEKLRQAQAELDQAKMRSLSRERRGLLAKLLKSGRELAADLGSKASDAVLRDVEQTLRAATTDAWAAAAVRTGTLTRAISADGWGTVDLSGAVAAQVRQAGKTASGEIADESADGESAGPRLTARMREAAQRKTEAADRAAAEAERTAEGLRQQNRELTATRTALRTRLGELTDLADEAKRNIAAADREVERLQRQQEHAARAAATARNAAERAAERLREH</sequence>
<comment type="caution">
    <text evidence="3">The sequence shown here is derived from an EMBL/GenBank/DDBJ whole genome shotgun (WGS) entry which is preliminary data.</text>
</comment>
<dbReference type="AlphaFoldDB" id="A0A931G6M6"/>
<accession>A0A931G6M6</accession>
<dbReference type="EMBL" id="JADNYM010000026">
    <property type="protein sequence ID" value="MBG0741208.1"/>
    <property type="molecule type" value="Genomic_DNA"/>
</dbReference>
<evidence type="ECO:0000313" key="4">
    <source>
        <dbReference type="Proteomes" id="UP000655366"/>
    </source>
</evidence>
<proteinExistence type="predicted"/>
<feature type="compositionally biased region" description="Basic and acidic residues" evidence="2">
    <location>
        <begin position="292"/>
        <end position="303"/>
    </location>
</feature>
<keyword evidence="4" id="KW-1185">Reference proteome</keyword>
<feature type="region of interest" description="Disordered" evidence="2">
    <location>
        <begin position="185"/>
        <end position="241"/>
    </location>
</feature>
<organism evidence="3 4">
    <name type="scientific">Arthrobacter terrae</name>
    <dbReference type="NCBI Taxonomy" id="2935737"/>
    <lineage>
        <taxon>Bacteria</taxon>
        <taxon>Bacillati</taxon>
        <taxon>Actinomycetota</taxon>
        <taxon>Actinomycetes</taxon>
        <taxon>Micrococcales</taxon>
        <taxon>Micrococcaceae</taxon>
        <taxon>Arthrobacter</taxon>
    </lineage>
</organism>
<protein>
    <submittedName>
        <fullName evidence="3">Uncharacterized protein</fullName>
    </submittedName>
</protein>
<feature type="compositionally biased region" description="Basic and acidic residues" evidence="2">
    <location>
        <begin position="207"/>
        <end position="231"/>
    </location>
</feature>
<feature type="region of interest" description="Disordered" evidence="2">
    <location>
        <begin position="277"/>
        <end position="303"/>
    </location>
</feature>
<name>A0A931G6M6_9MICC</name>